<dbReference type="Pfam" id="PF13843">
    <property type="entry name" value="DDE_Tnp_1_7"/>
    <property type="match status" value="1"/>
</dbReference>
<dbReference type="PROSITE" id="PS50235">
    <property type="entry name" value="USP_3"/>
    <property type="match status" value="1"/>
</dbReference>
<dbReference type="Proteomes" id="UP000693946">
    <property type="component" value="Linkage Group LG7"/>
</dbReference>
<protein>
    <recommendedName>
        <fullName evidence="3">Ubiquitin carboxyl-terminal hydrolase</fullName>
        <ecNumber evidence="3">3.4.19.12</ecNumber>
    </recommendedName>
</protein>
<feature type="domain" description="USP" evidence="4">
    <location>
        <begin position="451"/>
        <end position="771"/>
    </location>
</feature>
<keyword evidence="3" id="KW-0788">Thiol protease</keyword>
<dbReference type="PROSITE" id="PS00972">
    <property type="entry name" value="USP_1"/>
    <property type="match status" value="1"/>
</dbReference>
<comment type="catalytic activity">
    <reaction evidence="1 3">
        <text>Thiol-dependent hydrolysis of ester, thioester, amide, peptide and isopeptide bonds formed by the C-terminal Gly of ubiquitin (a 76-residue protein attached to proteins as an intracellular targeting signal).</text>
        <dbReference type="EC" id="3.4.19.12"/>
    </reaction>
</comment>
<dbReference type="PANTHER" id="PTHR21646">
    <property type="entry name" value="UBIQUITIN CARBOXYL-TERMINAL HYDROLASE"/>
    <property type="match status" value="1"/>
</dbReference>
<dbReference type="Pfam" id="PF00443">
    <property type="entry name" value="UCH"/>
    <property type="match status" value="1"/>
</dbReference>
<gene>
    <name evidence="5" type="ORF">JOB18_013312</name>
</gene>
<accession>A0AAV6Q1Y8</accession>
<comment type="caution">
    <text evidence="5">The sequence shown here is derived from an EMBL/GenBank/DDBJ whole genome shotgun (WGS) entry which is preliminary data.</text>
</comment>
<keyword evidence="3" id="KW-0645">Protease</keyword>
<organism evidence="5 6">
    <name type="scientific">Solea senegalensis</name>
    <name type="common">Senegalese sole</name>
    <dbReference type="NCBI Taxonomy" id="28829"/>
    <lineage>
        <taxon>Eukaryota</taxon>
        <taxon>Metazoa</taxon>
        <taxon>Chordata</taxon>
        <taxon>Craniata</taxon>
        <taxon>Vertebrata</taxon>
        <taxon>Euteleostomi</taxon>
        <taxon>Actinopterygii</taxon>
        <taxon>Neopterygii</taxon>
        <taxon>Teleostei</taxon>
        <taxon>Neoteleostei</taxon>
        <taxon>Acanthomorphata</taxon>
        <taxon>Carangaria</taxon>
        <taxon>Pleuronectiformes</taxon>
        <taxon>Pleuronectoidei</taxon>
        <taxon>Soleidae</taxon>
        <taxon>Solea</taxon>
    </lineage>
</organism>
<keyword evidence="2 3" id="KW-0378">Hydrolase</keyword>
<dbReference type="PANTHER" id="PTHR21646:SF28">
    <property type="entry name" value="UBIQUITIN CARBOXYL-TERMINAL HYDROLASE 15"/>
    <property type="match status" value="1"/>
</dbReference>
<evidence type="ECO:0000313" key="6">
    <source>
        <dbReference type="Proteomes" id="UP000693946"/>
    </source>
</evidence>
<evidence type="ECO:0000259" key="4">
    <source>
        <dbReference type="PROSITE" id="PS50235"/>
    </source>
</evidence>
<dbReference type="PROSITE" id="PS00973">
    <property type="entry name" value="USP_2"/>
    <property type="match status" value="1"/>
</dbReference>
<evidence type="ECO:0000256" key="3">
    <source>
        <dbReference type="RuleBase" id="RU366025"/>
    </source>
</evidence>
<dbReference type="CDD" id="cd02674">
    <property type="entry name" value="Peptidase_C19R"/>
    <property type="match status" value="1"/>
</dbReference>
<keyword evidence="3" id="KW-0833">Ubl conjugation pathway</keyword>
<dbReference type="GO" id="GO:0005634">
    <property type="term" value="C:nucleus"/>
    <property type="evidence" value="ECO:0007669"/>
    <property type="project" value="TreeGrafter"/>
</dbReference>
<dbReference type="InterPro" id="IPR018200">
    <property type="entry name" value="USP_CS"/>
</dbReference>
<dbReference type="EC" id="3.4.19.12" evidence="3"/>
<dbReference type="GO" id="GO:0016579">
    <property type="term" value="P:protein deubiquitination"/>
    <property type="evidence" value="ECO:0007669"/>
    <property type="project" value="InterPro"/>
</dbReference>
<reference evidence="5 6" key="1">
    <citation type="journal article" date="2021" name="Sci. Rep.">
        <title>Chromosome anchoring in Senegalese sole (Solea senegalensis) reveals sex-associated markers and genome rearrangements in flatfish.</title>
        <authorList>
            <person name="Guerrero-Cozar I."/>
            <person name="Gomez-Garrido J."/>
            <person name="Berbel C."/>
            <person name="Martinez-Blanch J.F."/>
            <person name="Alioto T."/>
            <person name="Claros M.G."/>
            <person name="Gagnaire P.A."/>
            <person name="Manchado M."/>
        </authorList>
    </citation>
    <scope>NUCLEOTIDE SEQUENCE [LARGE SCALE GENOMIC DNA]</scope>
    <source>
        <strain evidence="5">Sse05_10M</strain>
    </source>
</reference>
<dbReference type="InterPro" id="IPR001394">
    <property type="entry name" value="Peptidase_C19_UCH"/>
</dbReference>
<evidence type="ECO:0000256" key="2">
    <source>
        <dbReference type="ARBA" id="ARBA00022801"/>
    </source>
</evidence>
<dbReference type="EMBL" id="JAGKHQ010000019">
    <property type="protein sequence ID" value="KAG7482114.1"/>
    <property type="molecule type" value="Genomic_DNA"/>
</dbReference>
<dbReference type="InterPro" id="IPR050185">
    <property type="entry name" value="Ub_carboxyl-term_hydrolase"/>
</dbReference>
<dbReference type="GO" id="GO:0004843">
    <property type="term" value="F:cysteine-type deubiquitinase activity"/>
    <property type="evidence" value="ECO:0007669"/>
    <property type="project" value="UniProtKB-UniRule"/>
</dbReference>
<proteinExistence type="inferred from homology"/>
<sequence length="781" mass="87880">MKVKALSVQECTWMSEECHPVDKLHRDTNKEGLCLPNIFKSKKVKPLSRSHSGPTYRFYYTARELLLELLDRGTVQELVRRAAGVKAGANRPLHSQSREQCTELSEEEYAEVLTWFSIVLQSGLSVGDDHSLASELSLKLDGWQGVLKRNSFQNNLLSLSRLEDGEKLEALTAFCGLLSRRYQALYTPGQNLVVKKYQLSYQQGTCPLHAALLCDVGSGFICNMYLYCPEQLQKQSRKPVIEQVVERLLRPFCNHRRLVQMDSSAWMSGRVTDIFSGFGININFVPKGQRPITDPTSPQSTPVIAHERKQACKDSLSQLVAHLQGWTGPALLPPSDLKGSVTDVFLPGFWVMLHTICINTFVLHTLQSQDSGKRVTLKDFTRTLASQMSAESSVTVPVLPQLNSSSQQEERLTNLSKQRVNTVGCGQAKENERRRCSSAVRLQLWNTPGVCGLDNFGNSCYLNAVLQCLCSTVPLVEHLLNQDTRKELARSKCRMAEVFVRLLEQMWLGRSTRCAPVETRSVLCSILPQFNNYSQQDAQELLLFLLNALHDNLKKVVKRQMRQLKKDQSRICANAAGDSTIVSHLFEGQLSYTTLCTHCSHQANSTQTFTVLSLALPSDVIKCSIQDCLSLFFEQTILSGGEKMLCSVCGLRRETAVLTCLDKAPEILMLHLKRFGFKGKNHVKLRTNVVFSMKLDVNQFLSSSAQTTSCSSYRLYAVVNHAGHLNMGHYTALSHNTLTRTWHCFDDSSVREVQDSYVQSPNAYLLFYSRKPFKHPKIFGL</sequence>
<evidence type="ECO:0000313" key="5">
    <source>
        <dbReference type="EMBL" id="KAG7482114.1"/>
    </source>
</evidence>
<name>A0AAV6Q1Y8_SOLSE</name>
<dbReference type="AlphaFoldDB" id="A0AAV6Q1Y8"/>
<keyword evidence="6" id="KW-1185">Reference proteome</keyword>
<dbReference type="InterPro" id="IPR029526">
    <property type="entry name" value="PGBD"/>
</dbReference>
<dbReference type="InterPro" id="IPR028889">
    <property type="entry name" value="USP"/>
</dbReference>
<dbReference type="GO" id="GO:0006508">
    <property type="term" value="P:proteolysis"/>
    <property type="evidence" value="ECO:0007669"/>
    <property type="project" value="UniProtKB-KW"/>
</dbReference>
<comment type="similarity">
    <text evidence="3">Belongs to the peptidase C19 family.</text>
</comment>
<evidence type="ECO:0000256" key="1">
    <source>
        <dbReference type="ARBA" id="ARBA00000707"/>
    </source>
</evidence>